<accession>A0ABP9FCQ4</accession>
<comment type="caution">
    <text evidence="5">The sequence shown here is derived from an EMBL/GenBank/DDBJ whole genome shotgun (WGS) entry which is preliminary data.</text>
</comment>
<dbReference type="PROSITE" id="PS01124">
    <property type="entry name" value="HTH_ARAC_FAMILY_2"/>
    <property type="match status" value="1"/>
</dbReference>
<dbReference type="InterPro" id="IPR018060">
    <property type="entry name" value="HTH_AraC"/>
</dbReference>
<keyword evidence="1" id="KW-0805">Transcription regulation</keyword>
<reference evidence="6" key="1">
    <citation type="journal article" date="2019" name="Int. J. Syst. Evol. Microbiol.">
        <title>The Global Catalogue of Microorganisms (GCM) 10K type strain sequencing project: providing services to taxonomists for standard genome sequencing and annotation.</title>
        <authorList>
            <consortium name="The Broad Institute Genomics Platform"/>
            <consortium name="The Broad Institute Genome Sequencing Center for Infectious Disease"/>
            <person name="Wu L."/>
            <person name="Ma J."/>
        </authorList>
    </citation>
    <scope>NUCLEOTIDE SEQUENCE [LARGE SCALE GENOMIC DNA]</scope>
    <source>
        <strain evidence="6">JCM 18401</strain>
    </source>
</reference>
<proteinExistence type="predicted"/>
<keyword evidence="2" id="KW-0238">DNA-binding</keyword>
<dbReference type="InterPro" id="IPR018062">
    <property type="entry name" value="HTH_AraC-typ_CS"/>
</dbReference>
<evidence type="ECO:0000256" key="1">
    <source>
        <dbReference type="ARBA" id="ARBA00023015"/>
    </source>
</evidence>
<dbReference type="PROSITE" id="PS00041">
    <property type="entry name" value="HTH_ARAC_FAMILY_1"/>
    <property type="match status" value="1"/>
</dbReference>
<keyword evidence="3" id="KW-0804">Transcription</keyword>
<dbReference type="SMART" id="SM00342">
    <property type="entry name" value="HTH_ARAC"/>
    <property type="match status" value="1"/>
</dbReference>
<sequence>MPFPMPSKPKTFYEMELERVYQKTSFRPEHYLQIRQSKAFMKKYHTERIELNDLAAVAFMSKFHYVRTFQRMYGLTPRHYLRDLRIAKAKTLLRQGISITQTCFDVGYESLPTFSTAFKKCTGLTPRAYQKRHQSNLE</sequence>
<evidence type="ECO:0000259" key="4">
    <source>
        <dbReference type="PROSITE" id="PS01124"/>
    </source>
</evidence>
<dbReference type="PANTHER" id="PTHR46796:SF2">
    <property type="entry name" value="TRANSCRIPTIONAL REGULATORY PROTEIN"/>
    <property type="match status" value="1"/>
</dbReference>
<gene>
    <name evidence="5" type="ORF">GCM10023333_34080</name>
</gene>
<name>A0ABP9FCQ4_9GAMM</name>
<feature type="domain" description="HTH araC/xylS-type" evidence="4">
    <location>
        <begin position="35"/>
        <end position="132"/>
    </location>
</feature>
<evidence type="ECO:0000256" key="2">
    <source>
        <dbReference type="ARBA" id="ARBA00023125"/>
    </source>
</evidence>
<organism evidence="5 6">
    <name type="scientific">Ferrimonas pelagia</name>
    <dbReference type="NCBI Taxonomy" id="1177826"/>
    <lineage>
        <taxon>Bacteria</taxon>
        <taxon>Pseudomonadati</taxon>
        <taxon>Pseudomonadota</taxon>
        <taxon>Gammaproteobacteria</taxon>
        <taxon>Alteromonadales</taxon>
        <taxon>Ferrimonadaceae</taxon>
        <taxon>Ferrimonas</taxon>
    </lineage>
</organism>
<dbReference type="EMBL" id="BAABJZ010000099">
    <property type="protein sequence ID" value="GAA4897916.1"/>
    <property type="molecule type" value="Genomic_DNA"/>
</dbReference>
<keyword evidence="6" id="KW-1185">Reference proteome</keyword>
<evidence type="ECO:0000313" key="5">
    <source>
        <dbReference type="EMBL" id="GAA4897916.1"/>
    </source>
</evidence>
<dbReference type="PANTHER" id="PTHR46796">
    <property type="entry name" value="HTH-TYPE TRANSCRIPTIONAL ACTIVATOR RHAS-RELATED"/>
    <property type="match status" value="1"/>
</dbReference>
<evidence type="ECO:0000256" key="3">
    <source>
        <dbReference type="ARBA" id="ARBA00023163"/>
    </source>
</evidence>
<dbReference type="Proteomes" id="UP001499988">
    <property type="component" value="Unassembled WGS sequence"/>
</dbReference>
<dbReference type="RefSeq" id="WP_345336668.1">
    <property type="nucleotide sequence ID" value="NZ_BAABJZ010000099.1"/>
</dbReference>
<dbReference type="InterPro" id="IPR009057">
    <property type="entry name" value="Homeodomain-like_sf"/>
</dbReference>
<dbReference type="Pfam" id="PF12833">
    <property type="entry name" value="HTH_18"/>
    <property type="match status" value="1"/>
</dbReference>
<evidence type="ECO:0000313" key="6">
    <source>
        <dbReference type="Proteomes" id="UP001499988"/>
    </source>
</evidence>
<dbReference type="InterPro" id="IPR050204">
    <property type="entry name" value="AraC_XylS_family_regulators"/>
</dbReference>
<dbReference type="SUPFAM" id="SSF46689">
    <property type="entry name" value="Homeodomain-like"/>
    <property type="match status" value="2"/>
</dbReference>
<dbReference type="Gene3D" id="1.10.10.60">
    <property type="entry name" value="Homeodomain-like"/>
    <property type="match status" value="2"/>
</dbReference>
<protein>
    <recommendedName>
        <fullName evidence="4">HTH araC/xylS-type domain-containing protein</fullName>
    </recommendedName>
</protein>